<dbReference type="PANTHER" id="PTHR36037">
    <property type="entry name" value="RNA-DIRECTED DNA POLYMERASE (REVERSE TRANSCRIPTASE)-RELATED FAMILY PROTEIN"/>
    <property type="match status" value="1"/>
</dbReference>
<keyword evidence="1" id="KW-0175">Coiled coil</keyword>
<name>A0A6P5XZL1_DURZI</name>
<evidence type="ECO:0000313" key="3">
    <source>
        <dbReference type="RefSeq" id="XP_022733188.1"/>
    </source>
</evidence>
<dbReference type="OrthoDB" id="1927690at2759"/>
<dbReference type="RefSeq" id="XP_022733188.1">
    <property type="nucleotide sequence ID" value="XM_022877453.1"/>
</dbReference>
<sequence>MEISSLSQSLNLCSRINEISEIHSSNKNEVESEALSSDSKKLLKDCTSHFESKVKQIVEEYSDLGFLGIEDLNKYLAHLKEALNQVEAESTQISKEIEDLSRNHIEETNILEGNLDGLKCALDSIASQGLETVEEDPCYKNQLNLVDANEEKKFEIRYPRPD</sequence>
<evidence type="ECO:0000313" key="6">
    <source>
        <dbReference type="RefSeq" id="XP_022733192.1"/>
    </source>
</evidence>
<dbReference type="AlphaFoldDB" id="A0A6P5XZL1"/>
<evidence type="ECO:0000313" key="4">
    <source>
        <dbReference type="RefSeq" id="XP_022733190.1"/>
    </source>
</evidence>
<reference evidence="3 4" key="1">
    <citation type="submission" date="2025-04" db="UniProtKB">
        <authorList>
            <consortium name="RefSeq"/>
        </authorList>
    </citation>
    <scope>IDENTIFICATION</scope>
    <source>
        <tissue evidence="3 4">Fruit stalk</tissue>
    </source>
</reference>
<dbReference type="GeneID" id="111287161"/>
<feature type="coiled-coil region" evidence="1">
    <location>
        <begin position="69"/>
        <end position="103"/>
    </location>
</feature>
<organism evidence="2 5">
    <name type="scientific">Durio zibethinus</name>
    <name type="common">Durian</name>
    <dbReference type="NCBI Taxonomy" id="66656"/>
    <lineage>
        <taxon>Eukaryota</taxon>
        <taxon>Viridiplantae</taxon>
        <taxon>Streptophyta</taxon>
        <taxon>Embryophyta</taxon>
        <taxon>Tracheophyta</taxon>
        <taxon>Spermatophyta</taxon>
        <taxon>Magnoliopsida</taxon>
        <taxon>eudicotyledons</taxon>
        <taxon>Gunneridae</taxon>
        <taxon>Pentapetalae</taxon>
        <taxon>rosids</taxon>
        <taxon>malvids</taxon>
        <taxon>Malvales</taxon>
        <taxon>Malvaceae</taxon>
        <taxon>Helicteroideae</taxon>
        <taxon>Durio</taxon>
    </lineage>
</organism>
<accession>A0A6P5XZL1</accession>
<dbReference type="Proteomes" id="UP000515121">
    <property type="component" value="Unplaced"/>
</dbReference>
<dbReference type="KEGG" id="dzi:111287161"/>
<evidence type="ECO:0000313" key="2">
    <source>
        <dbReference type="Proteomes" id="UP000515121"/>
    </source>
</evidence>
<proteinExistence type="predicted"/>
<dbReference type="RefSeq" id="XP_022733190.1">
    <property type="nucleotide sequence ID" value="XM_022877455.1"/>
</dbReference>
<dbReference type="PANTHER" id="PTHR36037:SF1">
    <property type="entry name" value="RNA-DIRECTED DNA POLYMERASE (REVERSE TRANSCRIPTASE)-RELATED FAMILY PROTEIN"/>
    <property type="match status" value="1"/>
</dbReference>
<protein>
    <submittedName>
        <fullName evidence="3 4">Uncharacterized protein LOC111287161</fullName>
    </submittedName>
</protein>
<evidence type="ECO:0000313" key="5">
    <source>
        <dbReference type="RefSeq" id="XP_022733191.1"/>
    </source>
</evidence>
<evidence type="ECO:0000256" key="1">
    <source>
        <dbReference type="SAM" id="Coils"/>
    </source>
</evidence>
<dbReference type="RefSeq" id="XP_022733191.1">
    <property type="nucleotide sequence ID" value="XM_022877456.1"/>
</dbReference>
<dbReference type="RefSeq" id="XP_022733192.1">
    <property type="nucleotide sequence ID" value="XM_022877457.1"/>
</dbReference>
<keyword evidence="2" id="KW-1185">Reference proteome</keyword>
<gene>
    <name evidence="3 4 5 6" type="primary">LOC111287161</name>
</gene>